<dbReference type="NCBIfam" id="TIGR00067">
    <property type="entry name" value="glut_race"/>
    <property type="match status" value="1"/>
</dbReference>
<dbReference type="InterPro" id="IPR004391">
    <property type="entry name" value="Glu_race"/>
</dbReference>
<comment type="function">
    <text evidence="7">Provides the (R)-glutamate required for cell wall biosynthesis.</text>
</comment>
<dbReference type="Pfam" id="PF01177">
    <property type="entry name" value="Asp_Glu_race"/>
    <property type="match status" value="1"/>
</dbReference>
<feature type="binding site" evidence="7">
    <location>
        <begin position="225"/>
        <end position="226"/>
    </location>
    <ligand>
        <name>substrate</name>
    </ligand>
</feature>
<feature type="binding site" evidence="7">
    <location>
        <begin position="73"/>
        <end position="74"/>
    </location>
    <ligand>
        <name>substrate</name>
    </ligand>
</feature>
<dbReference type="HAMAP" id="MF_00258">
    <property type="entry name" value="Glu_racemase"/>
    <property type="match status" value="1"/>
</dbReference>
<protein>
    <recommendedName>
        <fullName evidence="2 7">Glutamate racemase</fullName>
        <ecNumber evidence="2 7">5.1.1.3</ecNumber>
    </recommendedName>
</protein>
<comment type="pathway">
    <text evidence="7">Cell wall biogenesis; peptidoglycan biosynthesis.</text>
</comment>
<feature type="binding site" evidence="7">
    <location>
        <begin position="105"/>
        <end position="106"/>
    </location>
    <ligand>
        <name>substrate</name>
    </ligand>
</feature>
<name>A0ABY9R074_9BACT</name>
<evidence type="ECO:0000256" key="5">
    <source>
        <dbReference type="ARBA" id="ARBA00023235"/>
    </source>
</evidence>
<evidence type="ECO:0000256" key="1">
    <source>
        <dbReference type="ARBA" id="ARBA00001602"/>
    </source>
</evidence>
<comment type="catalytic activity">
    <reaction evidence="1 7">
        <text>L-glutamate = D-glutamate</text>
        <dbReference type="Rhea" id="RHEA:12813"/>
        <dbReference type="ChEBI" id="CHEBI:29985"/>
        <dbReference type="ChEBI" id="CHEBI:29986"/>
        <dbReference type="EC" id="5.1.1.3"/>
    </reaction>
</comment>
<dbReference type="PANTHER" id="PTHR21198:SF2">
    <property type="entry name" value="GLUTAMATE RACEMASE"/>
    <property type="match status" value="1"/>
</dbReference>
<dbReference type="InterPro" id="IPR001920">
    <property type="entry name" value="Asp/Glu_race"/>
</dbReference>
<keyword evidence="4 7" id="KW-0573">Peptidoglycan synthesis</keyword>
<evidence type="ECO:0000256" key="7">
    <source>
        <dbReference type="HAMAP-Rule" id="MF_00258"/>
    </source>
</evidence>
<evidence type="ECO:0000256" key="4">
    <source>
        <dbReference type="ARBA" id="ARBA00022984"/>
    </source>
</evidence>
<dbReference type="SUPFAM" id="SSF53681">
    <property type="entry name" value="Aspartate/glutamate racemase"/>
    <property type="match status" value="2"/>
</dbReference>
<keyword evidence="6 7" id="KW-0961">Cell wall biogenesis/degradation</keyword>
<proteinExistence type="inferred from homology"/>
<sequence length="313" mass="32698">MQVDGPACGTAATGYDHDDAGTSTPGTATPDIANLPIGMFDSGVGGLTVLKALRTRMPCEDILYLGDTARLPYGTKSAETITRYAVQAASKLVQRRIKLLVVACNTATSVALDALRAANPGLPVVGVVQPGAQAACRASRRGNIAVIATESTIRGRAYHKAIHSLRPDAQIIGQPCPLFVPLAEEGWVDGKIVEDIAARYLDPIFRPASGSDTPETPDCLVLGCTHFPLLARAIRNVIGPEPVIVDSAATTALAVQAELQAAGLVRPLRTGPGGNECGEARFLTTDDVPRFVRTGGLFLGTAIAPDEVELVDL</sequence>
<dbReference type="EMBL" id="CP133659">
    <property type="protein sequence ID" value="WMW65139.1"/>
    <property type="molecule type" value="Genomic_DNA"/>
</dbReference>
<dbReference type="PANTHER" id="PTHR21198">
    <property type="entry name" value="GLUTAMATE RACEMASE"/>
    <property type="match status" value="1"/>
</dbReference>
<gene>
    <name evidence="7 8" type="primary">murI</name>
    <name evidence="8" type="ORF">KPS_003241</name>
</gene>
<evidence type="ECO:0000256" key="6">
    <source>
        <dbReference type="ARBA" id="ARBA00023316"/>
    </source>
</evidence>
<feature type="active site" description="Proton donor/acceptor" evidence="7">
    <location>
        <position position="224"/>
    </location>
</feature>
<keyword evidence="5 7" id="KW-0413">Isomerase</keyword>
<evidence type="ECO:0000313" key="8">
    <source>
        <dbReference type="EMBL" id="WMW65139.1"/>
    </source>
</evidence>
<reference evidence="8" key="1">
    <citation type="submission" date="2023-09" db="EMBL/GenBank/DDBJ databases">
        <authorList>
            <consortium name="CW5 consortium"/>
            <person name="Lu C.-W."/>
        </authorList>
    </citation>
    <scope>NUCLEOTIDE SEQUENCE</scope>
    <source>
        <strain evidence="8">KPS</strain>
    </source>
</reference>
<dbReference type="RefSeq" id="WP_309541178.1">
    <property type="nucleotide sequence ID" value="NZ_CP133659.1"/>
</dbReference>
<dbReference type="Proteomes" id="UP001180616">
    <property type="component" value="Chromosome"/>
</dbReference>
<accession>A0ABY9R074</accession>
<evidence type="ECO:0000313" key="9">
    <source>
        <dbReference type="Proteomes" id="UP001180616"/>
    </source>
</evidence>
<comment type="similarity">
    <text evidence="7">Belongs to the aspartate/glutamate racemases family.</text>
</comment>
<dbReference type="PROSITE" id="PS00924">
    <property type="entry name" value="ASP_GLU_RACEMASE_2"/>
    <property type="match status" value="1"/>
</dbReference>
<feature type="binding site" evidence="7">
    <location>
        <begin position="41"/>
        <end position="42"/>
    </location>
    <ligand>
        <name>substrate</name>
    </ligand>
</feature>
<evidence type="ECO:0000256" key="2">
    <source>
        <dbReference type="ARBA" id="ARBA00013090"/>
    </source>
</evidence>
<dbReference type="PROSITE" id="PS00923">
    <property type="entry name" value="ASP_GLU_RACEMASE_1"/>
    <property type="match status" value="1"/>
</dbReference>
<keyword evidence="9" id="KW-1185">Reference proteome</keyword>
<dbReference type="InterPro" id="IPR033134">
    <property type="entry name" value="Asp/Glu_racemase_AS_2"/>
</dbReference>
<dbReference type="Gene3D" id="3.40.50.1860">
    <property type="match status" value="2"/>
</dbReference>
<dbReference type="InterPro" id="IPR015942">
    <property type="entry name" value="Asp/Glu/hydantoin_racemase"/>
</dbReference>
<feature type="active site" description="Proton donor/acceptor" evidence="7">
    <location>
        <position position="104"/>
    </location>
</feature>
<dbReference type="InterPro" id="IPR018187">
    <property type="entry name" value="Asp/Glu_racemase_AS_1"/>
</dbReference>
<keyword evidence="3 7" id="KW-0133">Cell shape</keyword>
<dbReference type="GO" id="GO:0008881">
    <property type="term" value="F:glutamate racemase activity"/>
    <property type="evidence" value="ECO:0007669"/>
    <property type="project" value="UniProtKB-EC"/>
</dbReference>
<dbReference type="EC" id="5.1.1.3" evidence="2 7"/>
<evidence type="ECO:0000256" key="3">
    <source>
        <dbReference type="ARBA" id="ARBA00022960"/>
    </source>
</evidence>
<organism evidence="8 9">
    <name type="scientific">Nitratidesulfovibrio liaohensis</name>
    <dbReference type="NCBI Taxonomy" id="2604158"/>
    <lineage>
        <taxon>Bacteria</taxon>
        <taxon>Pseudomonadati</taxon>
        <taxon>Thermodesulfobacteriota</taxon>
        <taxon>Desulfovibrionia</taxon>
        <taxon>Desulfovibrionales</taxon>
        <taxon>Desulfovibrionaceae</taxon>
        <taxon>Nitratidesulfovibrio</taxon>
    </lineage>
</organism>